<reference evidence="1" key="1">
    <citation type="submission" date="2019-03" db="EMBL/GenBank/DDBJ databases">
        <title>Single cell metagenomics reveals metabolic interactions within the superorganism composed of flagellate Streblomastix strix and complex community of Bacteroidetes bacteria on its surface.</title>
        <authorList>
            <person name="Treitli S.C."/>
            <person name="Kolisko M."/>
            <person name="Husnik F."/>
            <person name="Keeling P."/>
            <person name="Hampl V."/>
        </authorList>
    </citation>
    <scope>NUCLEOTIDE SEQUENCE</scope>
    <source>
        <strain evidence="1">STM</strain>
    </source>
</reference>
<name>A0A5J4RX88_9ZZZZ</name>
<proteinExistence type="predicted"/>
<sequence>KEISLGIQFMEDNPVIPFFTLENERNGKQVTYTYSSSGKKWNGSPQAFTASNTVEGDVFKATYIPDISDEVTGVKNVLQATSTLNNNFLPLVFGQVNSTLTLNIQNNTGEIIALKDIQVDLWGKYSISDFSSSQSILLEPQVIKKGSVIGISVRNASQEIDFYSNKIENDIVLEKNRGVSLILKLSKSNTTPEIDKIIIPDLDTEFTEEGYLVVNVEDLQKRYTYRYEGKKLIETIPYFYWSNFTGFNFHFDDLNPVYRMSAVFTPDAEGNPEKDMMVSPVITVKGGDEFGFSEFTHSNSLLEVRLLMGENYTNEEWEKKKKESTIILSGICSPDYQLKKGVYNAVIRPKIITNNDIIKLHIDNTDYTINLSTIRINGELLTRFEKDKSYVITVTIDRLKTEWTAHGGVAVAISDWGVVEAKGSLKKYESR</sequence>
<dbReference type="AlphaFoldDB" id="A0A5J4RX88"/>
<evidence type="ECO:0000313" key="1">
    <source>
        <dbReference type="EMBL" id="KAA6338577.1"/>
    </source>
</evidence>
<organism evidence="1">
    <name type="scientific">termite gut metagenome</name>
    <dbReference type="NCBI Taxonomy" id="433724"/>
    <lineage>
        <taxon>unclassified sequences</taxon>
        <taxon>metagenomes</taxon>
        <taxon>organismal metagenomes</taxon>
    </lineage>
</organism>
<dbReference type="EMBL" id="SNRY01000605">
    <property type="protein sequence ID" value="KAA6338577.1"/>
    <property type="molecule type" value="Genomic_DNA"/>
</dbReference>
<comment type="caution">
    <text evidence="1">The sequence shown here is derived from an EMBL/GenBank/DDBJ whole genome shotgun (WGS) entry which is preliminary data.</text>
</comment>
<feature type="non-terminal residue" evidence="1">
    <location>
        <position position="1"/>
    </location>
</feature>
<accession>A0A5J4RX88</accession>
<protein>
    <submittedName>
        <fullName evidence="1">Uncharacterized protein</fullName>
    </submittedName>
</protein>
<gene>
    <name evidence="1" type="ORF">EZS27_013439</name>
</gene>